<dbReference type="PRINTS" id="PR00108">
    <property type="entry name" value="THYMDSNTHASE"/>
</dbReference>
<dbReference type="InterPro" id="IPR000398">
    <property type="entry name" value="Thymidylate_synthase"/>
</dbReference>
<dbReference type="GO" id="GO:0004799">
    <property type="term" value="F:thymidylate synthase activity"/>
    <property type="evidence" value="ECO:0007669"/>
    <property type="project" value="UniProtKB-EC"/>
</dbReference>
<dbReference type="GO" id="GO:0032259">
    <property type="term" value="P:methylation"/>
    <property type="evidence" value="ECO:0007669"/>
    <property type="project" value="UniProtKB-KW"/>
</dbReference>
<dbReference type="SUPFAM" id="SSF55831">
    <property type="entry name" value="Thymidylate synthase/dCMP hydroxymethylase"/>
    <property type="match status" value="1"/>
</dbReference>
<dbReference type="GO" id="GO:0005739">
    <property type="term" value="C:mitochondrion"/>
    <property type="evidence" value="ECO:0007669"/>
    <property type="project" value="TreeGrafter"/>
</dbReference>
<feature type="domain" description="Thymidylate synthase/dCMP hydroxymethylase" evidence="7">
    <location>
        <begin position="102"/>
        <end position="384"/>
    </location>
</feature>
<keyword evidence="9" id="KW-1185">Reference proteome</keyword>
<dbReference type="InterPro" id="IPR023451">
    <property type="entry name" value="Thymidate_synth/dCMP_Mease_dom"/>
</dbReference>
<dbReference type="GeneID" id="25907457"/>
<dbReference type="CDD" id="cd00351">
    <property type="entry name" value="TS_Pyrimidine_HMase"/>
    <property type="match status" value="1"/>
</dbReference>
<evidence type="ECO:0000256" key="6">
    <source>
        <dbReference type="PROSITE-ProRule" id="PRU10016"/>
    </source>
</evidence>
<dbReference type="InterPro" id="IPR020940">
    <property type="entry name" value="Thymidylate_synthase_AS"/>
</dbReference>
<dbReference type="OrthoDB" id="766at2759"/>
<dbReference type="EMBL" id="KQ242118">
    <property type="protein sequence ID" value="KNC80704.1"/>
    <property type="molecule type" value="Genomic_DNA"/>
</dbReference>
<reference evidence="8 9" key="1">
    <citation type="submission" date="2011-02" db="EMBL/GenBank/DDBJ databases">
        <title>The Genome Sequence of Sphaeroforma arctica JP610.</title>
        <authorList>
            <consortium name="The Broad Institute Genome Sequencing Platform"/>
            <person name="Russ C."/>
            <person name="Cuomo C."/>
            <person name="Young S.K."/>
            <person name="Zeng Q."/>
            <person name="Gargeya S."/>
            <person name="Alvarado L."/>
            <person name="Berlin A."/>
            <person name="Chapman S.B."/>
            <person name="Chen Z."/>
            <person name="Freedman E."/>
            <person name="Gellesch M."/>
            <person name="Goldberg J."/>
            <person name="Griggs A."/>
            <person name="Gujja S."/>
            <person name="Heilman E."/>
            <person name="Heiman D."/>
            <person name="Howarth C."/>
            <person name="Mehta T."/>
            <person name="Neiman D."/>
            <person name="Pearson M."/>
            <person name="Roberts A."/>
            <person name="Saif S."/>
            <person name="Shea T."/>
            <person name="Shenoy N."/>
            <person name="Sisk P."/>
            <person name="Stolte C."/>
            <person name="Sykes S."/>
            <person name="White J."/>
            <person name="Yandava C."/>
            <person name="Burger G."/>
            <person name="Gray M.W."/>
            <person name="Holland P.W.H."/>
            <person name="King N."/>
            <person name="Lang F.B.F."/>
            <person name="Roger A.J."/>
            <person name="Ruiz-Trillo I."/>
            <person name="Haas B."/>
            <person name="Nusbaum C."/>
            <person name="Birren B."/>
        </authorList>
    </citation>
    <scope>NUCLEOTIDE SEQUENCE [LARGE SCALE GENOMIC DNA]</scope>
    <source>
        <strain evidence="8 9">JP610</strain>
    </source>
</reference>
<dbReference type="InterPro" id="IPR045097">
    <property type="entry name" value="Thymidate_synth/dCMP_Mease"/>
</dbReference>
<dbReference type="GO" id="GO:0005829">
    <property type="term" value="C:cytosol"/>
    <property type="evidence" value="ECO:0007669"/>
    <property type="project" value="TreeGrafter"/>
</dbReference>
<name>A0A0L0FVN8_9EUKA</name>
<keyword evidence="4" id="KW-0545">Nucleotide biosynthesis</keyword>
<evidence type="ECO:0000259" key="7">
    <source>
        <dbReference type="Pfam" id="PF00303"/>
    </source>
</evidence>
<dbReference type="STRING" id="667725.A0A0L0FVN8"/>
<dbReference type="Proteomes" id="UP000054560">
    <property type="component" value="Unassembled WGS sequence"/>
</dbReference>
<proteinExistence type="inferred from homology"/>
<dbReference type="PANTHER" id="PTHR11548">
    <property type="entry name" value="THYMIDYLATE SYNTHASE 1"/>
    <property type="match status" value="1"/>
</dbReference>
<dbReference type="HAMAP" id="MF_00008">
    <property type="entry name" value="Thymidy_synth_bact"/>
    <property type="match status" value="1"/>
</dbReference>
<dbReference type="FunFam" id="3.30.572.10:FF:000002">
    <property type="entry name" value="Possible thymidylate synthase"/>
    <property type="match status" value="1"/>
</dbReference>
<evidence type="ECO:0000256" key="3">
    <source>
        <dbReference type="ARBA" id="ARBA00022679"/>
    </source>
</evidence>
<sequence length="384" mass="43240">MNRICNCAQHCTISSKQSIRTIINNFSLLQPALPRHISAISCLHTRSTSNSILIRFTNNCTQSGINSTLIHSRMLSHKSDTMNNSTDEVPAQKEQTNAEEMQYLDMVRNIIANGALRGDRTGTGTLSIFGAQMRYSCRDGAFPLLTTKRVFWRGVAEELLWFVSGDTNAKTLQDKNIHIWDGNASRDFLDKRGLAHREVGDLGPVYGFQWRHFGAGYVDMHTDYTGKGKDQLADVIHKIKHTPNDRRIIISAWNPCDLDDMALPPCHLMCQFFVANGELSLQMYQRSADMGLGVPFNIASYALLLAMVAHVTGLKAGDFVHTIGDAHVYCNHVDALKEQLGRTPTVFPKLRIKRTVTDIDDFRFDDFELVDYKPQKTIKMQMAV</sequence>
<dbReference type="InterPro" id="IPR036926">
    <property type="entry name" value="Thymidate_synth/dCMP_Mease_sf"/>
</dbReference>
<dbReference type="Pfam" id="PF00303">
    <property type="entry name" value="Thymidylat_synt"/>
    <property type="match status" value="1"/>
</dbReference>
<protein>
    <recommendedName>
        <fullName evidence="1">thymidylate synthase</fullName>
        <ecNumber evidence="1">2.1.1.45</ecNumber>
    </recommendedName>
</protein>
<evidence type="ECO:0000313" key="8">
    <source>
        <dbReference type="EMBL" id="KNC80704.1"/>
    </source>
</evidence>
<keyword evidence="3" id="KW-0808">Transferase</keyword>
<accession>A0A0L0FVN8</accession>
<dbReference type="GO" id="GO:0006231">
    <property type="term" value="P:dTMP biosynthetic process"/>
    <property type="evidence" value="ECO:0007669"/>
    <property type="project" value="InterPro"/>
</dbReference>
<dbReference type="Gene3D" id="3.30.572.10">
    <property type="entry name" value="Thymidylate synthase/dCMP hydroxymethylase domain"/>
    <property type="match status" value="1"/>
</dbReference>
<feature type="active site" evidence="6">
    <location>
        <position position="266"/>
    </location>
</feature>
<evidence type="ECO:0000256" key="4">
    <source>
        <dbReference type="ARBA" id="ARBA00022727"/>
    </source>
</evidence>
<organism evidence="8 9">
    <name type="scientific">Sphaeroforma arctica JP610</name>
    <dbReference type="NCBI Taxonomy" id="667725"/>
    <lineage>
        <taxon>Eukaryota</taxon>
        <taxon>Ichthyosporea</taxon>
        <taxon>Ichthyophonida</taxon>
        <taxon>Sphaeroforma</taxon>
    </lineage>
</organism>
<dbReference type="NCBIfam" id="NF002497">
    <property type="entry name" value="PRK01827.1-3"/>
    <property type="match status" value="1"/>
</dbReference>
<dbReference type="PANTHER" id="PTHR11548:SF2">
    <property type="entry name" value="THYMIDYLATE SYNTHASE"/>
    <property type="match status" value="1"/>
</dbReference>
<dbReference type="eggNOG" id="KOG0673">
    <property type="taxonomic scope" value="Eukaryota"/>
</dbReference>
<evidence type="ECO:0000256" key="2">
    <source>
        <dbReference type="ARBA" id="ARBA00022603"/>
    </source>
</evidence>
<dbReference type="RefSeq" id="XP_014154606.1">
    <property type="nucleotide sequence ID" value="XM_014299131.1"/>
</dbReference>
<dbReference type="EC" id="2.1.1.45" evidence="1"/>
<keyword evidence="2" id="KW-0489">Methyltransferase</keyword>
<comment type="catalytic activity">
    <reaction evidence="5">
        <text>dUMP + (6R)-5,10-methylene-5,6,7,8-tetrahydrofolate = 7,8-dihydrofolate + dTMP</text>
        <dbReference type="Rhea" id="RHEA:12104"/>
        <dbReference type="ChEBI" id="CHEBI:15636"/>
        <dbReference type="ChEBI" id="CHEBI:57451"/>
        <dbReference type="ChEBI" id="CHEBI:63528"/>
        <dbReference type="ChEBI" id="CHEBI:246422"/>
        <dbReference type="EC" id="2.1.1.45"/>
    </reaction>
</comment>
<evidence type="ECO:0000256" key="1">
    <source>
        <dbReference type="ARBA" id="ARBA00011947"/>
    </source>
</evidence>
<dbReference type="AlphaFoldDB" id="A0A0L0FVN8"/>
<dbReference type="PROSITE" id="PS00091">
    <property type="entry name" value="THYMIDYLATE_SYNTHASE"/>
    <property type="match status" value="1"/>
</dbReference>
<evidence type="ECO:0000313" key="9">
    <source>
        <dbReference type="Proteomes" id="UP000054560"/>
    </source>
</evidence>
<gene>
    <name evidence="8" type="ORF">SARC_06953</name>
</gene>
<dbReference type="NCBIfam" id="TIGR03284">
    <property type="entry name" value="thym_sym"/>
    <property type="match status" value="1"/>
</dbReference>
<evidence type="ECO:0000256" key="5">
    <source>
        <dbReference type="ARBA" id="ARBA00047344"/>
    </source>
</evidence>